<dbReference type="PANTHER" id="PTHR42711">
    <property type="entry name" value="ABC TRANSPORTER ATP-BINDING PROTEIN"/>
    <property type="match status" value="1"/>
</dbReference>
<dbReference type="Pfam" id="PF00005">
    <property type="entry name" value="ABC_tran"/>
    <property type="match status" value="1"/>
</dbReference>
<evidence type="ECO:0000256" key="1">
    <source>
        <dbReference type="ARBA" id="ARBA00005417"/>
    </source>
</evidence>
<keyword evidence="10" id="KW-1185">Reference proteome</keyword>
<dbReference type="GO" id="GO:0016887">
    <property type="term" value="F:ATP hydrolysis activity"/>
    <property type="evidence" value="ECO:0007669"/>
    <property type="project" value="InterPro"/>
</dbReference>
<evidence type="ECO:0000259" key="6">
    <source>
        <dbReference type="PROSITE" id="PS50893"/>
    </source>
</evidence>
<proteinExistence type="inferred from homology"/>
<dbReference type="PROSITE" id="PS00211">
    <property type="entry name" value="ABC_TRANSPORTER_1"/>
    <property type="match status" value="1"/>
</dbReference>
<dbReference type="RefSeq" id="WP_072362645.1">
    <property type="nucleotide sequence ID" value="NZ_CBHWAX010000059.1"/>
</dbReference>
<evidence type="ECO:0000313" key="9">
    <source>
        <dbReference type="Proteomes" id="UP000183788"/>
    </source>
</evidence>
<dbReference type="STRING" id="1004.SAMN05661012_03639"/>
<dbReference type="AlphaFoldDB" id="A0A1K1RDZ8"/>
<name>A0A1K1RDZ8_9BACT</name>
<protein>
    <submittedName>
        <fullName evidence="8">ABC transporter ATP-binding protein</fullName>
    </submittedName>
    <submittedName>
        <fullName evidence="7">ABC-2 type transport system ATP-binding protein</fullName>
    </submittedName>
</protein>
<keyword evidence="4" id="KW-0547">Nucleotide-binding</keyword>
<dbReference type="InterPro" id="IPR050763">
    <property type="entry name" value="ABC_transporter_ATP-binding"/>
</dbReference>
<dbReference type="EMBL" id="CP140154">
    <property type="protein sequence ID" value="WQG88746.1"/>
    <property type="molecule type" value="Genomic_DNA"/>
</dbReference>
<dbReference type="Gene3D" id="3.40.50.300">
    <property type="entry name" value="P-loop containing nucleotide triphosphate hydrolases"/>
    <property type="match status" value="1"/>
</dbReference>
<keyword evidence="3" id="KW-0536">Nodulation</keyword>
<evidence type="ECO:0000313" key="7">
    <source>
        <dbReference type="EMBL" id="SFW69886.1"/>
    </source>
</evidence>
<keyword evidence="2" id="KW-0813">Transport</keyword>
<evidence type="ECO:0000313" key="10">
    <source>
        <dbReference type="Proteomes" id="UP001326715"/>
    </source>
</evidence>
<dbReference type="Proteomes" id="UP000183788">
    <property type="component" value="Unassembled WGS sequence"/>
</dbReference>
<sequence length="248" mass="27185">MTSILVQDLHKTYKGALEPSLKGLSFSFQKGMITGLLGPNGAGKTTTISILCGLVSADSGLVKIFDLPQNAAHREEIKKRVGIVPQQIALFPQLTAIENLEYFGNLYGLKGKPLRNLIDEYLQKFGLEQNGNKAVHRFSGGMKRRANIIASILHQPQLLILDEPTAGVDVQSRSMILQFLRDFNAQGASIVYTSHLLDEAQTICQEVAIIDTGKLIVQGTPASLIAQHAECQHLEDVFLHYTGHAVRD</sequence>
<accession>A0A1K1RDZ8</accession>
<feature type="domain" description="ABC transporter" evidence="6">
    <location>
        <begin position="4"/>
        <end position="237"/>
    </location>
</feature>
<dbReference type="SUPFAM" id="SSF52540">
    <property type="entry name" value="P-loop containing nucleoside triphosphate hydrolases"/>
    <property type="match status" value="1"/>
</dbReference>
<dbReference type="EMBL" id="FPIZ01000011">
    <property type="protein sequence ID" value="SFW69886.1"/>
    <property type="molecule type" value="Genomic_DNA"/>
</dbReference>
<evidence type="ECO:0000313" key="8">
    <source>
        <dbReference type="EMBL" id="WQG88746.1"/>
    </source>
</evidence>
<evidence type="ECO:0000256" key="4">
    <source>
        <dbReference type="ARBA" id="ARBA00022741"/>
    </source>
</evidence>
<gene>
    <name evidence="7" type="ORF">SAMN05661012_03639</name>
    <name evidence="8" type="ORF">SR876_27845</name>
</gene>
<dbReference type="SMART" id="SM00382">
    <property type="entry name" value="AAA"/>
    <property type="match status" value="1"/>
</dbReference>
<evidence type="ECO:0000256" key="3">
    <source>
        <dbReference type="ARBA" id="ARBA00022458"/>
    </source>
</evidence>
<dbReference type="InterPro" id="IPR003593">
    <property type="entry name" value="AAA+_ATPase"/>
</dbReference>
<dbReference type="InterPro" id="IPR003439">
    <property type="entry name" value="ABC_transporter-like_ATP-bd"/>
</dbReference>
<reference evidence="7 9" key="1">
    <citation type="submission" date="2016-11" db="EMBL/GenBank/DDBJ databases">
        <authorList>
            <person name="Jaros S."/>
            <person name="Januszkiewicz K."/>
            <person name="Wedrychowicz H."/>
        </authorList>
    </citation>
    <scope>NUCLEOTIDE SEQUENCE [LARGE SCALE GENOMIC DNA]</scope>
    <source>
        <strain evidence="7 9">DSM 784</strain>
    </source>
</reference>
<keyword evidence="5 7" id="KW-0067">ATP-binding</keyword>
<evidence type="ECO:0000256" key="2">
    <source>
        <dbReference type="ARBA" id="ARBA00022448"/>
    </source>
</evidence>
<evidence type="ECO:0000256" key="5">
    <source>
        <dbReference type="ARBA" id="ARBA00022840"/>
    </source>
</evidence>
<organism evidence="7 9">
    <name type="scientific">Chitinophaga sancti</name>
    <dbReference type="NCBI Taxonomy" id="1004"/>
    <lineage>
        <taxon>Bacteria</taxon>
        <taxon>Pseudomonadati</taxon>
        <taxon>Bacteroidota</taxon>
        <taxon>Chitinophagia</taxon>
        <taxon>Chitinophagales</taxon>
        <taxon>Chitinophagaceae</taxon>
        <taxon>Chitinophaga</taxon>
    </lineage>
</organism>
<dbReference type="PANTHER" id="PTHR42711:SF5">
    <property type="entry name" value="ABC TRANSPORTER ATP-BINDING PROTEIN NATA"/>
    <property type="match status" value="1"/>
</dbReference>
<dbReference type="InterPro" id="IPR027417">
    <property type="entry name" value="P-loop_NTPase"/>
</dbReference>
<dbReference type="GO" id="GO:0005524">
    <property type="term" value="F:ATP binding"/>
    <property type="evidence" value="ECO:0007669"/>
    <property type="project" value="UniProtKB-KW"/>
</dbReference>
<dbReference type="InterPro" id="IPR017871">
    <property type="entry name" value="ABC_transporter-like_CS"/>
</dbReference>
<dbReference type="Proteomes" id="UP001326715">
    <property type="component" value="Chromosome"/>
</dbReference>
<reference evidence="8 10" key="2">
    <citation type="submission" date="2023-11" db="EMBL/GenBank/DDBJ databases">
        <title>MicrobeMod: A computational toolkit for identifying prokaryotic methylation and restriction-modification with nanopore sequencing.</title>
        <authorList>
            <person name="Crits-Christoph A."/>
            <person name="Kang S.C."/>
            <person name="Lee H."/>
            <person name="Ostrov N."/>
        </authorList>
    </citation>
    <scope>NUCLEOTIDE SEQUENCE [LARGE SCALE GENOMIC DNA]</scope>
    <source>
        <strain evidence="8 10">ATCC 23090</strain>
    </source>
</reference>
<comment type="similarity">
    <text evidence="1">Belongs to the ABC transporter superfamily.</text>
</comment>
<dbReference type="PROSITE" id="PS50893">
    <property type="entry name" value="ABC_TRANSPORTER_2"/>
    <property type="match status" value="1"/>
</dbReference>